<feature type="transmembrane region" description="Helical" evidence="9">
    <location>
        <begin position="95"/>
        <end position="112"/>
    </location>
</feature>
<keyword evidence="3 9" id="KW-0645">Protease</keyword>
<organism evidence="12 13">
    <name type="scientific">Aurantiacibacter luteus</name>
    <dbReference type="NCBI Taxonomy" id="1581420"/>
    <lineage>
        <taxon>Bacteria</taxon>
        <taxon>Pseudomonadati</taxon>
        <taxon>Pseudomonadota</taxon>
        <taxon>Alphaproteobacteria</taxon>
        <taxon>Sphingomonadales</taxon>
        <taxon>Erythrobacteraceae</taxon>
        <taxon>Aurantiacibacter</taxon>
    </lineage>
</organism>
<evidence type="ECO:0000256" key="10">
    <source>
        <dbReference type="RuleBase" id="RU004181"/>
    </source>
</evidence>
<dbReference type="EC" id="3.4.23.36" evidence="9"/>
<keyword evidence="4 9" id="KW-0812">Transmembrane</keyword>
<comment type="caution">
    <text evidence="12">The sequence shown here is derived from an EMBL/GenBank/DDBJ whole genome shotgun (WGS) entry which is preliminary data.</text>
</comment>
<keyword evidence="6 9" id="KW-0378">Hydrolase</keyword>
<evidence type="ECO:0000313" key="12">
    <source>
        <dbReference type="EMBL" id="KLE34382.1"/>
    </source>
</evidence>
<keyword evidence="13" id="KW-1185">Reference proteome</keyword>
<evidence type="ECO:0000256" key="5">
    <source>
        <dbReference type="ARBA" id="ARBA00022750"/>
    </source>
</evidence>
<feature type="region of interest" description="Disordered" evidence="11">
    <location>
        <begin position="167"/>
        <end position="189"/>
    </location>
</feature>
<dbReference type="GO" id="GO:0004190">
    <property type="term" value="F:aspartic-type endopeptidase activity"/>
    <property type="evidence" value="ECO:0007669"/>
    <property type="project" value="UniProtKB-UniRule"/>
</dbReference>
<dbReference type="PATRIC" id="fig|1581420.6.peg.1869"/>
<evidence type="ECO:0000256" key="9">
    <source>
        <dbReference type="HAMAP-Rule" id="MF_00161"/>
    </source>
</evidence>
<evidence type="ECO:0000313" key="13">
    <source>
        <dbReference type="Proteomes" id="UP000053464"/>
    </source>
</evidence>
<feature type="transmembrane region" description="Helical" evidence="9">
    <location>
        <begin position="70"/>
        <end position="88"/>
    </location>
</feature>
<evidence type="ECO:0000256" key="6">
    <source>
        <dbReference type="ARBA" id="ARBA00022801"/>
    </source>
</evidence>
<gene>
    <name evidence="9" type="primary">lspA</name>
    <name evidence="12" type="ORF">AAW00_09100</name>
</gene>
<dbReference type="RefSeq" id="WP_047004029.1">
    <property type="nucleotide sequence ID" value="NZ_LBHB01000002.1"/>
</dbReference>
<dbReference type="OrthoDB" id="9810259at2"/>
<keyword evidence="2 9" id="KW-1003">Cell membrane</keyword>
<dbReference type="UniPathway" id="UPA00665"/>
<evidence type="ECO:0000256" key="2">
    <source>
        <dbReference type="ARBA" id="ARBA00022475"/>
    </source>
</evidence>
<keyword evidence="5 9" id="KW-0064">Aspartyl protease</keyword>
<proteinExistence type="inferred from homology"/>
<dbReference type="EMBL" id="LBHB01000002">
    <property type="protein sequence ID" value="KLE34382.1"/>
    <property type="molecule type" value="Genomic_DNA"/>
</dbReference>
<dbReference type="AlphaFoldDB" id="A0A0G9MUH7"/>
<feature type="active site" evidence="9">
    <location>
        <position position="123"/>
    </location>
</feature>
<dbReference type="PANTHER" id="PTHR33695">
    <property type="entry name" value="LIPOPROTEIN SIGNAL PEPTIDASE"/>
    <property type="match status" value="1"/>
</dbReference>
<evidence type="ECO:0000256" key="11">
    <source>
        <dbReference type="SAM" id="MobiDB-lite"/>
    </source>
</evidence>
<dbReference type="GO" id="GO:0005886">
    <property type="term" value="C:plasma membrane"/>
    <property type="evidence" value="ECO:0007669"/>
    <property type="project" value="UniProtKB-SubCell"/>
</dbReference>
<evidence type="ECO:0000256" key="4">
    <source>
        <dbReference type="ARBA" id="ARBA00022692"/>
    </source>
</evidence>
<reference evidence="12 13" key="1">
    <citation type="submission" date="2015-04" db="EMBL/GenBank/DDBJ databases">
        <title>The draft genome sequence of Erythrobacter luteus KA37.</title>
        <authorList>
            <person name="Zhuang L."/>
            <person name="Liu Y."/>
            <person name="Shao Z."/>
        </authorList>
    </citation>
    <scope>NUCLEOTIDE SEQUENCE [LARGE SCALE GENOMIC DNA]</scope>
    <source>
        <strain evidence="12 13">KA37</strain>
    </source>
</reference>
<comment type="pathway">
    <text evidence="9">Protein modification; lipoprotein biosynthesis (signal peptide cleavage).</text>
</comment>
<comment type="catalytic activity">
    <reaction evidence="9">
        <text>Release of signal peptides from bacterial membrane prolipoproteins. Hydrolyzes -Xaa-Yaa-Zaa-|-(S,diacylglyceryl)Cys-, in which Xaa is hydrophobic (preferably Leu), and Yaa (Ala or Ser) and Zaa (Gly or Ala) have small, neutral side chains.</text>
        <dbReference type="EC" id="3.4.23.36"/>
    </reaction>
</comment>
<dbReference type="PRINTS" id="PR00781">
    <property type="entry name" value="LIPOSIGPTASE"/>
</dbReference>
<feature type="transmembrane region" description="Helical" evidence="9">
    <location>
        <begin position="7"/>
        <end position="25"/>
    </location>
</feature>
<accession>A0A0G9MUH7</accession>
<dbReference type="HAMAP" id="MF_00161">
    <property type="entry name" value="LspA"/>
    <property type="match status" value="1"/>
</dbReference>
<evidence type="ECO:0000256" key="3">
    <source>
        <dbReference type="ARBA" id="ARBA00022670"/>
    </source>
</evidence>
<keyword evidence="8 9" id="KW-0472">Membrane</keyword>
<feature type="transmembrane region" description="Helical" evidence="9">
    <location>
        <begin position="132"/>
        <end position="154"/>
    </location>
</feature>
<evidence type="ECO:0000256" key="8">
    <source>
        <dbReference type="ARBA" id="ARBA00023136"/>
    </source>
</evidence>
<dbReference type="InterPro" id="IPR001872">
    <property type="entry name" value="Peptidase_A8"/>
</dbReference>
<dbReference type="Proteomes" id="UP000053464">
    <property type="component" value="Unassembled WGS sequence"/>
</dbReference>
<comment type="similarity">
    <text evidence="1 9 10">Belongs to the peptidase A8 family.</text>
</comment>
<name>A0A0G9MUH7_9SPHN</name>
<protein>
    <recommendedName>
        <fullName evidence="9">Lipoprotein signal peptidase</fullName>
        <ecNumber evidence="9">3.4.23.36</ecNumber>
    </recommendedName>
    <alternativeName>
        <fullName evidence="9">Prolipoprotein signal peptidase</fullName>
    </alternativeName>
    <alternativeName>
        <fullName evidence="9">Signal peptidase II</fullName>
        <shortName evidence="9">SPase II</shortName>
    </alternativeName>
</protein>
<dbReference type="PANTHER" id="PTHR33695:SF1">
    <property type="entry name" value="LIPOPROTEIN SIGNAL PEPTIDASE"/>
    <property type="match status" value="1"/>
</dbReference>
<feature type="active site" evidence="9">
    <location>
        <position position="142"/>
    </location>
</feature>
<dbReference type="STRING" id="1581420.AAW00_09100"/>
<evidence type="ECO:0000256" key="1">
    <source>
        <dbReference type="ARBA" id="ARBA00006139"/>
    </source>
</evidence>
<evidence type="ECO:0000256" key="7">
    <source>
        <dbReference type="ARBA" id="ARBA00022989"/>
    </source>
</evidence>
<keyword evidence="7 9" id="KW-1133">Transmembrane helix</keyword>
<dbReference type="Pfam" id="PF01252">
    <property type="entry name" value="Peptidase_A8"/>
    <property type="match status" value="1"/>
</dbReference>
<comment type="subcellular location">
    <subcellularLocation>
        <location evidence="9">Cell membrane</location>
        <topology evidence="9">Multi-pass membrane protein</topology>
    </subcellularLocation>
</comment>
<sequence>MTSLRNLRIVGFAIAVVTFVLDQWIKHVVVNVLELDRVNEVEPLLPFFDLRRANNYGVSLGMFEATSMEMRWILVAVTAAIAVGVAVWMLRERKGWDIAALGLVLGGALGNIRDRWMYGYVIDYADLHVGEFRPFLIFNVADAAITIGVVIILVRALFSRETVAEGQDAAGPAPHNPVTAKPDQTREPS</sequence>
<dbReference type="GO" id="GO:0006508">
    <property type="term" value="P:proteolysis"/>
    <property type="evidence" value="ECO:0007669"/>
    <property type="project" value="UniProtKB-KW"/>
</dbReference>
<dbReference type="NCBIfam" id="TIGR00077">
    <property type="entry name" value="lspA"/>
    <property type="match status" value="1"/>
</dbReference>
<comment type="function">
    <text evidence="9">This protein specifically catalyzes the removal of signal peptides from prolipoproteins.</text>
</comment>